<evidence type="ECO:0000313" key="2">
    <source>
        <dbReference type="Proteomes" id="UP001476950"/>
    </source>
</evidence>
<gene>
    <name evidence="1" type="ORF">NDI38_09990</name>
</gene>
<name>A0ABV0KHP9_9CYAN</name>
<comment type="caution">
    <text evidence="1">The sequence shown here is derived from an EMBL/GenBank/DDBJ whole genome shotgun (WGS) entry which is preliminary data.</text>
</comment>
<organism evidence="1 2">
    <name type="scientific">Stenomitos frigidus AS-A4</name>
    <dbReference type="NCBI Taxonomy" id="2933935"/>
    <lineage>
        <taxon>Bacteria</taxon>
        <taxon>Bacillati</taxon>
        <taxon>Cyanobacteriota</taxon>
        <taxon>Cyanophyceae</taxon>
        <taxon>Leptolyngbyales</taxon>
        <taxon>Leptolyngbyaceae</taxon>
        <taxon>Stenomitos</taxon>
    </lineage>
</organism>
<accession>A0ABV0KHP9</accession>
<dbReference type="EMBL" id="JAMPLM010000007">
    <property type="protein sequence ID" value="MEP1058767.1"/>
    <property type="molecule type" value="Genomic_DNA"/>
</dbReference>
<reference evidence="1 2" key="1">
    <citation type="submission" date="2022-04" db="EMBL/GenBank/DDBJ databases">
        <title>Positive selection, recombination, and allopatry shape intraspecific diversity of widespread and dominant cyanobacteria.</title>
        <authorList>
            <person name="Wei J."/>
            <person name="Shu W."/>
            <person name="Hu C."/>
        </authorList>
    </citation>
    <scope>NUCLEOTIDE SEQUENCE [LARGE SCALE GENOMIC DNA]</scope>
    <source>
        <strain evidence="1 2">AS-A4</strain>
    </source>
</reference>
<protein>
    <submittedName>
        <fullName evidence="1">Helix-turn-helix domain-containing protein</fullName>
    </submittedName>
</protein>
<dbReference type="Proteomes" id="UP001476950">
    <property type="component" value="Unassembled WGS sequence"/>
</dbReference>
<proteinExistence type="predicted"/>
<evidence type="ECO:0000313" key="1">
    <source>
        <dbReference type="EMBL" id="MEP1058767.1"/>
    </source>
</evidence>
<dbReference type="Pfam" id="PF13384">
    <property type="entry name" value="HTH_23"/>
    <property type="match status" value="1"/>
</dbReference>
<keyword evidence="2" id="KW-1185">Reference proteome</keyword>
<sequence>MAIAGITRIKIRETIAELEALLQQYSNPHLKERLQVLYLLQLPNAMSVSAIAKVTRRHQGSVQRWLSQYCDNRLTGLLETRQSSGRSIVILT</sequence>